<feature type="non-terminal residue" evidence="1">
    <location>
        <position position="96"/>
    </location>
</feature>
<dbReference type="EMBL" id="JAAGME010001066">
    <property type="protein sequence ID" value="NEB70432.1"/>
    <property type="molecule type" value="Genomic_DNA"/>
</dbReference>
<sequence>PLTLVTEVGGAQDRLALDGLEQTLRQTDGVADVTPVVLNEDSDTALLTVVPTSSPQSEETSALVDRLRSDVLPRAEAGTGLDLQVGGVTAAYDDFA</sequence>
<dbReference type="AlphaFoldDB" id="A0A6N9VG16"/>
<evidence type="ECO:0000313" key="1">
    <source>
        <dbReference type="EMBL" id="NEB70432.1"/>
    </source>
</evidence>
<dbReference type="Proteomes" id="UP000471648">
    <property type="component" value="Unassembled WGS sequence"/>
</dbReference>
<organism evidence="1 2">
    <name type="scientific">Streptomyces microflavus</name>
    <name type="common">Streptomyces lipmanii</name>
    <dbReference type="NCBI Taxonomy" id="1919"/>
    <lineage>
        <taxon>Bacteria</taxon>
        <taxon>Bacillati</taxon>
        <taxon>Actinomycetota</taxon>
        <taxon>Actinomycetes</taxon>
        <taxon>Kitasatosporales</taxon>
        <taxon>Streptomycetaceae</taxon>
        <taxon>Streptomyces</taxon>
    </lineage>
</organism>
<accession>A0A6N9VG16</accession>
<evidence type="ECO:0000313" key="2">
    <source>
        <dbReference type="Proteomes" id="UP000471648"/>
    </source>
</evidence>
<gene>
    <name evidence="1" type="ORF">G3I39_25730</name>
</gene>
<comment type="caution">
    <text evidence="1">The sequence shown here is derived from an EMBL/GenBank/DDBJ whole genome shotgun (WGS) entry which is preliminary data.</text>
</comment>
<name>A0A6N9VG16_STRMI</name>
<feature type="non-terminal residue" evidence="1">
    <location>
        <position position="1"/>
    </location>
</feature>
<protein>
    <submittedName>
        <fullName evidence="1">MMPL family transporter</fullName>
    </submittedName>
</protein>
<proteinExistence type="predicted"/>
<reference evidence="1 2" key="1">
    <citation type="submission" date="2020-01" db="EMBL/GenBank/DDBJ databases">
        <title>Insect and environment-associated Actinomycetes.</title>
        <authorList>
            <person name="Currrie C."/>
            <person name="Chevrette M."/>
            <person name="Carlson C."/>
            <person name="Stubbendieck R."/>
            <person name="Wendt-Pienkowski E."/>
        </authorList>
    </citation>
    <scope>NUCLEOTIDE SEQUENCE [LARGE SCALE GENOMIC DNA]</scope>
    <source>
        <strain evidence="1 2">SID14438</strain>
    </source>
</reference>